<proteinExistence type="predicted"/>
<evidence type="ECO:0000313" key="2">
    <source>
        <dbReference type="Proteomes" id="UP000029380"/>
    </source>
</evidence>
<organism evidence="1 2">
    <name type="scientific">Tetragenococcus muriaticus PMC-11-5</name>
    <dbReference type="NCBI Taxonomy" id="1302649"/>
    <lineage>
        <taxon>Bacteria</taxon>
        <taxon>Bacillati</taxon>
        <taxon>Bacillota</taxon>
        <taxon>Bacilli</taxon>
        <taxon>Lactobacillales</taxon>
        <taxon>Enterococcaceae</taxon>
        <taxon>Tetragenococcus</taxon>
    </lineage>
</organism>
<dbReference type="EMBL" id="JPVU01000023">
    <property type="protein sequence ID" value="KFN93630.1"/>
    <property type="molecule type" value="Genomic_DNA"/>
</dbReference>
<gene>
    <name evidence="1" type="ORF">TMUPMC115_0228</name>
</gene>
<protein>
    <submittedName>
        <fullName evidence="1">Uncharacterized protein</fullName>
    </submittedName>
</protein>
<dbReference type="PATRIC" id="fig|1302649.3.peg.227"/>
<dbReference type="AlphaFoldDB" id="A0A091C9T0"/>
<reference evidence="1 2" key="1">
    <citation type="submission" date="2014-08" db="EMBL/GenBank/DDBJ databases">
        <title>Genome sequence of Tetragenococcus muriaticus.</title>
        <authorList>
            <person name="Chuea-nongthon C."/>
            <person name="Rodtong S."/>
            <person name="Yongsawatdigul J."/>
            <person name="Steele J.L."/>
            <person name="Liu X.-y."/>
            <person name="Speers J."/>
            <person name="Glasner J.D."/>
            <person name="Neeno-Eckwall E.C."/>
        </authorList>
    </citation>
    <scope>NUCLEOTIDE SEQUENCE [LARGE SCALE GENOMIC DNA]</scope>
    <source>
        <strain evidence="1 2">PMC-11-5</strain>
    </source>
</reference>
<accession>A0A091C9T0</accession>
<name>A0A091C9T0_9ENTE</name>
<dbReference type="RefSeq" id="WP_038025370.1">
    <property type="nucleotide sequence ID" value="NZ_JPVU01000023.1"/>
</dbReference>
<dbReference type="Proteomes" id="UP000029380">
    <property type="component" value="Unassembled WGS sequence"/>
</dbReference>
<sequence>MNEPRDFNALFEQLGKAVNKALNAYENLIYEIGTGFDVEQNERICHLASKGFNTSDAKIIVKIESDMTVELEELERFSKLLD</sequence>
<evidence type="ECO:0000313" key="1">
    <source>
        <dbReference type="EMBL" id="KFN93630.1"/>
    </source>
</evidence>
<comment type="caution">
    <text evidence="1">The sequence shown here is derived from an EMBL/GenBank/DDBJ whole genome shotgun (WGS) entry which is preliminary data.</text>
</comment>